<feature type="compositionally biased region" description="Acidic residues" evidence="1">
    <location>
        <begin position="460"/>
        <end position="509"/>
    </location>
</feature>
<protein>
    <submittedName>
        <fullName evidence="3">Gag-Pol polyprotein</fullName>
    </submittedName>
</protein>
<accession>A0A699GM43</accession>
<dbReference type="CDD" id="cd09272">
    <property type="entry name" value="RNase_HI_RT_Ty1"/>
    <property type="match status" value="1"/>
</dbReference>
<evidence type="ECO:0000256" key="1">
    <source>
        <dbReference type="SAM" id="MobiDB-lite"/>
    </source>
</evidence>
<dbReference type="EMBL" id="BKCJ010008612">
    <property type="protein sequence ID" value="GEU83082.1"/>
    <property type="molecule type" value="Genomic_DNA"/>
</dbReference>
<dbReference type="InterPro" id="IPR013103">
    <property type="entry name" value="RVT_2"/>
</dbReference>
<gene>
    <name evidence="3" type="ORF">Tci_055060</name>
</gene>
<feature type="domain" description="Reverse transcriptase Ty1/copia-type" evidence="2">
    <location>
        <begin position="226"/>
        <end position="282"/>
    </location>
</feature>
<feature type="compositionally biased region" description="Acidic residues" evidence="1">
    <location>
        <begin position="126"/>
        <end position="138"/>
    </location>
</feature>
<organism evidence="3">
    <name type="scientific">Tanacetum cinerariifolium</name>
    <name type="common">Dalmatian daisy</name>
    <name type="synonym">Chrysanthemum cinerariifolium</name>
    <dbReference type="NCBI Taxonomy" id="118510"/>
    <lineage>
        <taxon>Eukaryota</taxon>
        <taxon>Viridiplantae</taxon>
        <taxon>Streptophyta</taxon>
        <taxon>Embryophyta</taxon>
        <taxon>Tracheophyta</taxon>
        <taxon>Spermatophyta</taxon>
        <taxon>Magnoliopsida</taxon>
        <taxon>eudicotyledons</taxon>
        <taxon>Gunneridae</taxon>
        <taxon>Pentapetalae</taxon>
        <taxon>asterids</taxon>
        <taxon>campanulids</taxon>
        <taxon>Asterales</taxon>
        <taxon>Asteraceae</taxon>
        <taxon>Asteroideae</taxon>
        <taxon>Anthemideae</taxon>
        <taxon>Anthemidinae</taxon>
        <taxon>Tanacetum</taxon>
    </lineage>
</organism>
<dbReference type="PANTHER" id="PTHR11439:SF509">
    <property type="entry name" value="RNA-DIRECTED DNA POLYMERASE"/>
    <property type="match status" value="1"/>
</dbReference>
<name>A0A699GM43_TANCI</name>
<feature type="region of interest" description="Disordered" evidence="1">
    <location>
        <begin position="32"/>
        <end position="52"/>
    </location>
</feature>
<feature type="region of interest" description="Disordered" evidence="1">
    <location>
        <begin position="772"/>
        <end position="794"/>
    </location>
</feature>
<evidence type="ECO:0000313" key="3">
    <source>
        <dbReference type="EMBL" id="GEU83082.1"/>
    </source>
</evidence>
<comment type="caution">
    <text evidence="3">The sequence shown here is derived from an EMBL/GenBank/DDBJ whole genome shotgun (WGS) entry which is preliminary data.</text>
</comment>
<dbReference type="AlphaFoldDB" id="A0A699GM43"/>
<feature type="region of interest" description="Disordered" evidence="1">
    <location>
        <begin position="93"/>
        <end position="155"/>
    </location>
</feature>
<feature type="region of interest" description="Disordered" evidence="1">
    <location>
        <begin position="442"/>
        <end position="524"/>
    </location>
</feature>
<feature type="compositionally biased region" description="Polar residues" evidence="1">
    <location>
        <begin position="32"/>
        <end position="42"/>
    </location>
</feature>
<dbReference type="PANTHER" id="PTHR11439">
    <property type="entry name" value="GAG-POL-RELATED RETROTRANSPOSON"/>
    <property type="match status" value="1"/>
</dbReference>
<feature type="compositionally biased region" description="Polar residues" evidence="1">
    <location>
        <begin position="93"/>
        <end position="115"/>
    </location>
</feature>
<evidence type="ECO:0000259" key="2">
    <source>
        <dbReference type="Pfam" id="PF07727"/>
    </source>
</evidence>
<dbReference type="Pfam" id="PF07727">
    <property type="entry name" value="RVT_2"/>
    <property type="match status" value="1"/>
</dbReference>
<sequence length="794" mass="89630">MQGSKDDQDKRSLHLIVASIHIRFDEIKEVSETSVANKTSGLVPQRQKASDYDNPYLVPQRQYVSSSADVHASSQQELDLLFGPLYDEFFNTGSNLQDKQPSTNIPSTSEPSTHTYVHAEEKTDDQAEEGEQLQDDEFTNPFCAPPQEEAESSSHNIDPEICMYALTVWELVDKPYGKTIIRLKWLWKNKNDEDQTVIRNKTRLVAQEEGIDFEESFAPVACLEAEEVYVAQLDGFIDPDHPKKVYRLKKALYGLKQARAWYDELSKFLTSKGFTKDVDHAGCIDSIKSTSGGIQFLGDKLVSWMSKKQNYTAMLSAEVEYVALSASCAQFMWMRTQLQEYGFNYNKIPLYCDSQTEYQLADMFTKALPEDRFKYLVRRIDIVMSDLEDSTITYTEVSSPFEDLSDIGSLELVVYGYDGLPMHPPSPDYMPEDEVLPTEEQPLPVTVSPTTNSPGYITETDPEEDPKEDDEDPEEDPPDYPIDRDDDKEEEESFRDDVDDEEEDEDEGEILAIPTPPSSPLTSYLSSLPHIPSLSLPDSPTNPLAYQAAMIRLRAKSPSTSHPLPLPPPIVLPYTRASMAMMRATTPSTYILAPRSETPPSETPPLLPIPLPTSSPTLLLPSDHRMDILEVTLPPQKRLCIAIEPRFKVGNCSSAPTARPTECFRAYYGFEDPDEIAKEIPVTDVVELSQRMTYFVTTIRHDTNEIYGRLDDAQDDRLLMSDHLNSLHRDRRSHARTARFMDSEARASREAWVQIIDLSDMACSETQMAALQSQQRLARDPTHPGVSEEASSSS</sequence>
<reference evidence="3" key="1">
    <citation type="journal article" date="2019" name="Sci. Rep.">
        <title>Draft genome of Tanacetum cinerariifolium, the natural source of mosquito coil.</title>
        <authorList>
            <person name="Yamashiro T."/>
            <person name="Shiraishi A."/>
            <person name="Satake H."/>
            <person name="Nakayama K."/>
        </authorList>
    </citation>
    <scope>NUCLEOTIDE SEQUENCE</scope>
</reference>
<proteinExistence type="predicted"/>